<organism evidence="9 10">
    <name type="scientific">Actinia tenebrosa</name>
    <name type="common">Australian red waratah sea anemone</name>
    <dbReference type="NCBI Taxonomy" id="6105"/>
    <lineage>
        <taxon>Eukaryota</taxon>
        <taxon>Metazoa</taxon>
        <taxon>Cnidaria</taxon>
        <taxon>Anthozoa</taxon>
        <taxon>Hexacorallia</taxon>
        <taxon>Actiniaria</taxon>
        <taxon>Actiniidae</taxon>
        <taxon>Actinia</taxon>
    </lineage>
</organism>
<evidence type="ECO:0000256" key="7">
    <source>
        <dbReference type="SAM" id="Phobius"/>
    </source>
</evidence>
<keyword evidence="3" id="KW-0202">Cytokine</keyword>
<dbReference type="GO" id="GO:0005164">
    <property type="term" value="F:tumor necrosis factor receptor binding"/>
    <property type="evidence" value="ECO:0007669"/>
    <property type="project" value="InterPro"/>
</dbReference>
<dbReference type="SUPFAM" id="SSF49842">
    <property type="entry name" value="TNF-like"/>
    <property type="match status" value="1"/>
</dbReference>
<evidence type="ECO:0000256" key="5">
    <source>
        <dbReference type="SAM" id="Coils"/>
    </source>
</evidence>
<keyword evidence="5" id="KW-0175">Coiled coil</keyword>
<keyword evidence="7" id="KW-1133">Transmembrane helix</keyword>
<dbReference type="GO" id="GO:0005125">
    <property type="term" value="F:cytokine activity"/>
    <property type="evidence" value="ECO:0007669"/>
    <property type="project" value="UniProtKB-KW"/>
</dbReference>
<keyword evidence="4 7" id="KW-0472">Membrane</keyword>
<dbReference type="InParanoid" id="A0A6P8IL53"/>
<comment type="similarity">
    <text evidence="2">Belongs to the tumor necrosis factor family.</text>
</comment>
<evidence type="ECO:0000313" key="10">
    <source>
        <dbReference type="RefSeq" id="XP_031567691.1"/>
    </source>
</evidence>
<feature type="domain" description="THD" evidence="8">
    <location>
        <begin position="176"/>
        <end position="309"/>
    </location>
</feature>
<feature type="coiled-coil region" evidence="5">
    <location>
        <begin position="68"/>
        <end position="95"/>
    </location>
</feature>
<evidence type="ECO:0000256" key="4">
    <source>
        <dbReference type="ARBA" id="ARBA00023136"/>
    </source>
</evidence>
<feature type="compositionally biased region" description="Basic residues" evidence="6">
    <location>
        <begin position="118"/>
        <end position="132"/>
    </location>
</feature>
<dbReference type="Gene3D" id="2.60.120.40">
    <property type="match status" value="1"/>
</dbReference>
<evidence type="ECO:0000256" key="1">
    <source>
        <dbReference type="ARBA" id="ARBA00004370"/>
    </source>
</evidence>
<dbReference type="OrthoDB" id="5984440at2759"/>
<dbReference type="Pfam" id="PF00229">
    <property type="entry name" value="TNF"/>
    <property type="match status" value="1"/>
</dbReference>
<dbReference type="Pfam" id="PF01391">
    <property type="entry name" value="Collagen"/>
    <property type="match status" value="1"/>
</dbReference>
<feature type="transmembrane region" description="Helical" evidence="7">
    <location>
        <begin position="12"/>
        <end position="37"/>
    </location>
</feature>
<dbReference type="InterPro" id="IPR008983">
    <property type="entry name" value="Tumour_necrosis_fac-like_dom"/>
</dbReference>
<dbReference type="InterPro" id="IPR006052">
    <property type="entry name" value="TNF_dom"/>
</dbReference>
<evidence type="ECO:0000259" key="8">
    <source>
        <dbReference type="PROSITE" id="PS50049"/>
    </source>
</evidence>
<evidence type="ECO:0000256" key="2">
    <source>
        <dbReference type="ARBA" id="ARBA00008670"/>
    </source>
</evidence>
<dbReference type="RefSeq" id="XP_031567691.1">
    <property type="nucleotide sequence ID" value="XM_031711831.1"/>
</dbReference>
<evidence type="ECO:0000256" key="6">
    <source>
        <dbReference type="SAM" id="MobiDB-lite"/>
    </source>
</evidence>
<accession>A0A6P8IL53</accession>
<dbReference type="GeneID" id="116302515"/>
<name>A0A6P8IL53_ACTTE</name>
<dbReference type="SMART" id="SM00207">
    <property type="entry name" value="TNF"/>
    <property type="match status" value="1"/>
</dbReference>
<feature type="transmembrane region" description="Helical" evidence="7">
    <location>
        <begin position="213"/>
        <end position="230"/>
    </location>
</feature>
<comment type="subcellular location">
    <subcellularLocation>
        <location evidence="1">Membrane</location>
    </subcellularLocation>
</comment>
<evidence type="ECO:0000256" key="3">
    <source>
        <dbReference type="ARBA" id="ARBA00022514"/>
    </source>
</evidence>
<dbReference type="GO" id="GO:0005615">
    <property type="term" value="C:extracellular space"/>
    <property type="evidence" value="ECO:0007669"/>
    <property type="project" value="UniProtKB-KW"/>
</dbReference>
<dbReference type="KEGG" id="aten:116302515"/>
<proteinExistence type="inferred from homology"/>
<dbReference type="PROSITE" id="PS50049">
    <property type="entry name" value="THD_2"/>
    <property type="match status" value="1"/>
</dbReference>
<protein>
    <submittedName>
        <fullName evidence="10">Ectodysplasin-A-like isoform X1</fullName>
    </submittedName>
</protein>
<feature type="compositionally biased region" description="Basic residues" evidence="6">
    <location>
        <begin position="152"/>
        <end position="161"/>
    </location>
</feature>
<dbReference type="PANTHER" id="PTHR11471:SF13">
    <property type="entry name" value="TNF FAMILY PROFILE DOMAIN-CONTAINING PROTEIN"/>
    <property type="match status" value="1"/>
</dbReference>
<dbReference type="Proteomes" id="UP000515163">
    <property type="component" value="Unplaced"/>
</dbReference>
<dbReference type="PANTHER" id="PTHR11471">
    <property type="entry name" value="TUMOR NECROSIS FACTOR FAMILY MEMBER"/>
    <property type="match status" value="1"/>
</dbReference>
<dbReference type="GO" id="GO:0016020">
    <property type="term" value="C:membrane"/>
    <property type="evidence" value="ECO:0007669"/>
    <property type="project" value="UniProtKB-SubCell"/>
</dbReference>
<reference evidence="10" key="1">
    <citation type="submission" date="2025-08" db="UniProtKB">
        <authorList>
            <consortium name="RefSeq"/>
        </authorList>
    </citation>
    <scope>IDENTIFICATION</scope>
    <source>
        <tissue evidence="10">Tentacle</tissue>
    </source>
</reference>
<feature type="region of interest" description="Disordered" evidence="6">
    <location>
        <begin position="103"/>
        <end position="169"/>
    </location>
</feature>
<gene>
    <name evidence="10" type="primary">LOC116302515</name>
</gene>
<dbReference type="AlphaFoldDB" id="A0A6P8IL53"/>
<keyword evidence="9" id="KW-1185">Reference proteome</keyword>
<keyword evidence="7" id="KW-0812">Transmembrane</keyword>
<sequence length="334" mass="37403">MEKESPNKAPVSLPGCATVVLVILVVASLSMSAAAMWEIFNLKQELRDQEVVIRHLQASQKPDTESGMAKHQQEQAKLKETAQMLLSKVRQLEIRNRVARAVQRCRCKQGPPGPRGPRGPRGKRRKRGRKGPKGNPGPKGEPGLPGPPGPRGRCRPRRGGKCKQGLTARSTTMFTESAHIEGHGGEIHPQTGSEKFHRITNWRKGHINGKMRFVDQGILIIGVSGYYYVYSQIFYYSGDAFYMAHYLYKNEEPLMRSLSSVAGPRRKYNTNYNGGVFFLQAGDRITVRVPFNKILYMNRETSYFGAFLIFSSSNFTVEASQQSRSSTLSTIQPQ</sequence>
<evidence type="ECO:0000313" key="9">
    <source>
        <dbReference type="Proteomes" id="UP000515163"/>
    </source>
</evidence>
<dbReference type="GO" id="GO:0006955">
    <property type="term" value="P:immune response"/>
    <property type="evidence" value="ECO:0007669"/>
    <property type="project" value="InterPro"/>
</dbReference>
<dbReference type="InterPro" id="IPR008160">
    <property type="entry name" value="Collagen"/>
</dbReference>